<dbReference type="Pfam" id="PF12729">
    <property type="entry name" value="4HB_MCP_1"/>
    <property type="match status" value="1"/>
</dbReference>
<dbReference type="PANTHER" id="PTHR43531">
    <property type="entry name" value="PROTEIN ICFG"/>
    <property type="match status" value="1"/>
</dbReference>
<dbReference type="GO" id="GO:0005886">
    <property type="term" value="C:plasma membrane"/>
    <property type="evidence" value="ECO:0007669"/>
    <property type="project" value="TreeGrafter"/>
</dbReference>
<sequence length="519" mass="54606">MQSLFDRLRLGPRLALAFALVLLVMSAAAGIGIWRLDTLHLIASDLGGPSAERALLAQELQSIVVLSSVRAETLLEIDDADYTKRINADRKLTSARSEVVRKSLEELADTDETKRLFAAIDTAGDTFRDVRNALVKKKGAGEAVTDDDIQSRLRPAAANYAAAVEAMAQYQRQRVEQERAFADTNHRTGIAMLASGIAIGVLLAAACAWALARSIVRPLAEASRRAGQVASGDLTAAPVPDERHNEMQTLVADLSTMQGRLADLVANVQGASESITTASAEIAAGNLDLSSRTEQAASSLQQTASSMEQLTATVRQSADAAVQASELATSAYGVAERGGEVVSAVVTTMNGIAAASARIADIIGTIDGIAFQTNILALNAAVEAARAGEQGRGFAVVASEVRSLAQRSAQAAREIKSLIHTSVDEVESGTRLVQEAGTTMAEVVSSVRRVTEIVREISTAAAEQRDGIGQVNQAVAQLDQVTQQNAALVEESSAATESLKDQVLHLSGLVGTFKLARSR</sequence>
<dbReference type="RefSeq" id="WP_085753685.1">
    <property type="nucleotide sequence ID" value="NZ_BSPR01000017.1"/>
</dbReference>
<dbReference type="SMART" id="SM00283">
    <property type="entry name" value="MA"/>
    <property type="match status" value="1"/>
</dbReference>
<dbReference type="PROSITE" id="PS50111">
    <property type="entry name" value="CHEMOTAXIS_TRANSDUC_2"/>
    <property type="match status" value="1"/>
</dbReference>
<dbReference type="InterPro" id="IPR004090">
    <property type="entry name" value="Chemotax_Me-accpt_rcpt"/>
</dbReference>
<dbReference type="SMART" id="SM00304">
    <property type="entry name" value="HAMP"/>
    <property type="match status" value="1"/>
</dbReference>
<dbReference type="Gene3D" id="1.10.287.950">
    <property type="entry name" value="Methyl-accepting chemotaxis protein"/>
    <property type="match status" value="1"/>
</dbReference>
<evidence type="ECO:0000256" key="1">
    <source>
        <dbReference type="ARBA" id="ARBA00004370"/>
    </source>
</evidence>
<dbReference type="CDD" id="cd11386">
    <property type="entry name" value="MCP_signal"/>
    <property type="match status" value="1"/>
</dbReference>
<dbReference type="PRINTS" id="PR00260">
    <property type="entry name" value="CHEMTRNSDUCR"/>
</dbReference>
<dbReference type="GO" id="GO:0004888">
    <property type="term" value="F:transmembrane signaling receptor activity"/>
    <property type="evidence" value="ECO:0007669"/>
    <property type="project" value="InterPro"/>
</dbReference>
<dbReference type="InterPro" id="IPR004089">
    <property type="entry name" value="MCPsignal_dom"/>
</dbReference>
<dbReference type="OrthoDB" id="9147005at2"/>
<comment type="subcellular location">
    <subcellularLocation>
        <location evidence="1">Membrane</location>
    </subcellularLocation>
</comment>
<keyword evidence="2" id="KW-0488">Methylation</keyword>
<dbReference type="GO" id="GO:0006935">
    <property type="term" value="P:chemotaxis"/>
    <property type="evidence" value="ECO:0007669"/>
    <property type="project" value="InterPro"/>
</dbReference>
<dbReference type="Pfam" id="PF00672">
    <property type="entry name" value="HAMP"/>
    <property type="match status" value="1"/>
</dbReference>
<evidence type="ECO:0000256" key="2">
    <source>
        <dbReference type="ARBA" id="ARBA00022481"/>
    </source>
</evidence>
<reference evidence="4 5" key="1">
    <citation type="submission" date="2016-04" db="EMBL/GenBank/DDBJ databases">
        <title>Complete genome sequence of natural rubber-degrading, novel Gram-negative bacterium, Rhizobacter gummiphilus strain NS21.</title>
        <authorList>
            <person name="Tabata M."/>
            <person name="Kasai D."/>
            <person name="Fukuda M."/>
        </authorList>
    </citation>
    <scope>NUCLEOTIDE SEQUENCE [LARGE SCALE GENOMIC DNA]</scope>
    <source>
        <strain evidence="4 5">NS21</strain>
    </source>
</reference>
<comment type="similarity">
    <text evidence="3">Belongs to the methyl-accepting chemotaxis (MCP) protein family.</text>
</comment>
<dbReference type="PROSITE" id="PS50885">
    <property type="entry name" value="HAMP"/>
    <property type="match status" value="1"/>
</dbReference>
<dbReference type="CDD" id="cd06225">
    <property type="entry name" value="HAMP"/>
    <property type="match status" value="1"/>
</dbReference>
<dbReference type="PANTHER" id="PTHR43531:SF14">
    <property type="entry name" value="METHYL-ACCEPTING CHEMOTAXIS PROTEIN I-RELATED"/>
    <property type="match status" value="1"/>
</dbReference>
<name>A0A1W6LGN9_9BURK</name>
<protein>
    <submittedName>
        <fullName evidence="4">Chemotaxis protein</fullName>
    </submittedName>
</protein>
<keyword evidence="5" id="KW-1185">Reference proteome</keyword>
<dbReference type="SUPFAM" id="SSF58104">
    <property type="entry name" value="Methyl-accepting chemotaxis protein (MCP) signaling domain"/>
    <property type="match status" value="1"/>
</dbReference>
<organism evidence="4 5">
    <name type="scientific">Piscinibacter gummiphilus</name>
    <dbReference type="NCBI Taxonomy" id="946333"/>
    <lineage>
        <taxon>Bacteria</taxon>
        <taxon>Pseudomonadati</taxon>
        <taxon>Pseudomonadota</taxon>
        <taxon>Betaproteobacteria</taxon>
        <taxon>Burkholderiales</taxon>
        <taxon>Sphaerotilaceae</taxon>
        <taxon>Piscinibacter</taxon>
    </lineage>
</organism>
<proteinExistence type="inferred from homology"/>
<dbReference type="Pfam" id="PF00015">
    <property type="entry name" value="MCPsignal"/>
    <property type="match status" value="1"/>
</dbReference>
<dbReference type="KEGG" id="rgu:A4W93_27600"/>
<accession>A0A1W6LGN9</accession>
<evidence type="ECO:0000313" key="4">
    <source>
        <dbReference type="EMBL" id="ARN23367.1"/>
    </source>
</evidence>
<dbReference type="EMBL" id="CP015118">
    <property type="protein sequence ID" value="ARN23367.1"/>
    <property type="molecule type" value="Genomic_DNA"/>
</dbReference>
<dbReference type="AlphaFoldDB" id="A0A1W6LGN9"/>
<dbReference type="FunFam" id="1.10.287.950:FF:000001">
    <property type="entry name" value="Methyl-accepting chemotaxis sensory transducer"/>
    <property type="match status" value="1"/>
</dbReference>
<dbReference type="STRING" id="946333.A4W93_27600"/>
<evidence type="ECO:0000256" key="3">
    <source>
        <dbReference type="ARBA" id="ARBA00029447"/>
    </source>
</evidence>
<evidence type="ECO:0000313" key="5">
    <source>
        <dbReference type="Proteomes" id="UP000193427"/>
    </source>
</evidence>
<dbReference type="Proteomes" id="UP000193427">
    <property type="component" value="Chromosome"/>
</dbReference>
<gene>
    <name evidence="4" type="ORF">A4W93_27600</name>
</gene>
<dbReference type="InterPro" id="IPR003660">
    <property type="entry name" value="HAMP_dom"/>
</dbReference>
<dbReference type="InterPro" id="IPR051310">
    <property type="entry name" value="MCP_chemotaxis"/>
</dbReference>
<dbReference type="InterPro" id="IPR024478">
    <property type="entry name" value="HlyB_4HB_MCP"/>
</dbReference>
<dbReference type="GO" id="GO:0007165">
    <property type="term" value="P:signal transduction"/>
    <property type="evidence" value="ECO:0007669"/>
    <property type="project" value="InterPro"/>
</dbReference>